<name>A0A7R8CJK7_LEPSM</name>
<gene>
    <name evidence="1" type="ORF">LSAA_5515</name>
</gene>
<proteinExistence type="predicted"/>
<organism evidence="1 2">
    <name type="scientific">Lepeophtheirus salmonis</name>
    <name type="common">Salmon louse</name>
    <name type="synonym">Caligus salmonis</name>
    <dbReference type="NCBI Taxonomy" id="72036"/>
    <lineage>
        <taxon>Eukaryota</taxon>
        <taxon>Metazoa</taxon>
        <taxon>Ecdysozoa</taxon>
        <taxon>Arthropoda</taxon>
        <taxon>Crustacea</taxon>
        <taxon>Multicrustacea</taxon>
        <taxon>Hexanauplia</taxon>
        <taxon>Copepoda</taxon>
        <taxon>Siphonostomatoida</taxon>
        <taxon>Caligidae</taxon>
        <taxon>Lepeophtheirus</taxon>
    </lineage>
</organism>
<reference evidence="1" key="1">
    <citation type="submission" date="2021-02" db="EMBL/GenBank/DDBJ databases">
        <authorList>
            <person name="Bekaert M."/>
        </authorList>
    </citation>
    <scope>NUCLEOTIDE SEQUENCE</scope>
    <source>
        <strain evidence="1">IoA-00</strain>
    </source>
</reference>
<keyword evidence="2" id="KW-1185">Reference proteome</keyword>
<dbReference type="EMBL" id="HG994593">
    <property type="protein sequence ID" value="CAF2839628.1"/>
    <property type="molecule type" value="Genomic_DNA"/>
</dbReference>
<dbReference type="Proteomes" id="UP000675881">
    <property type="component" value="Chromosome 14"/>
</dbReference>
<sequence length="472" mass="53237">MELLQAKNVTSCVPRWYMTALIQSHFTPRGTKRDNAEWSKSLSRLQKITHAMYKQVTDAWNGYHGIPKAIEDIQLTTFITPLGSGGERILGNDDGDWFELEKVSWEGLVEATNSDNIMLNLKATLTDNKPIIRSKLPEHLHGFCGFIFHAFMWSTVLSTLQSAHLGTSSMMVPVIATVVWPNLTVDLKKSQELCCSCNSIALSQAGIPPTQYVLRSTPFQAIVADYYERELPLLGISTRVLVQNQSGNHLTKWDRSGIVMEVRPHHQYKVKVNGTDRLTLRNCKFLRPFTDPLREGLNYVPSISYPPLVANIKDSSQEEENINAEDYSITGSIILLPRFEKKDTGTWFVRTDLRDVPPNDWASYDILKWTLGKDVIEGCDFLKHSATSGSIASLANSTTQPSSLAGVSPYASKKPELHSLSLSLFHKDTESFLLEFNRWNRFRKDNVIGPFGCQSGTTHFECCFFKETKVHL</sequence>
<evidence type="ECO:0000313" key="2">
    <source>
        <dbReference type="Proteomes" id="UP000675881"/>
    </source>
</evidence>
<evidence type="ECO:0000313" key="1">
    <source>
        <dbReference type="EMBL" id="CAF2839628.1"/>
    </source>
</evidence>
<dbReference type="AlphaFoldDB" id="A0A7R8CJK7"/>
<protein>
    <submittedName>
        <fullName evidence="1">(salmon louse) hypothetical protein</fullName>
    </submittedName>
</protein>
<accession>A0A7R8CJK7</accession>